<keyword evidence="16" id="KW-1185">Reference proteome</keyword>
<dbReference type="Pfam" id="PF01149">
    <property type="entry name" value="Fapy_DNA_glyco"/>
    <property type="match status" value="1"/>
</dbReference>
<dbReference type="FunFam" id="1.25.40.1040:FF:000003">
    <property type="entry name" value="N-terminal acetyltransferase A, auxiliary subunit"/>
    <property type="match status" value="1"/>
</dbReference>
<feature type="compositionally biased region" description="Basic residues" evidence="13">
    <location>
        <begin position="379"/>
        <end position="393"/>
    </location>
</feature>
<gene>
    <name evidence="15" type="ORF">K490DRAFT_72595</name>
</gene>
<evidence type="ECO:0000256" key="10">
    <source>
        <dbReference type="ARBA" id="ARBA00023268"/>
    </source>
</evidence>
<keyword evidence="5" id="KW-0378">Hydrolase</keyword>
<proteinExistence type="inferred from homology"/>
<dbReference type="SMART" id="SM00028">
    <property type="entry name" value="TPR"/>
    <property type="match status" value="4"/>
</dbReference>
<dbReference type="GO" id="GO:0008270">
    <property type="term" value="F:zinc ion binding"/>
    <property type="evidence" value="ECO:0007669"/>
    <property type="project" value="InterPro"/>
</dbReference>
<dbReference type="SUPFAM" id="SSF81624">
    <property type="entry name" value="N-terminal domain of MutM-like DNA repair proteins"/>
    <property type="match status" value="1"/>
</dbReference>
<sequence>MPEIGEVARIVHYLKKHVVGKAVAAVKTTEDDIIYGKVGTSASAFQKAMTGKKVLDARQQGKYFWLVMDSPPHPVMHFGMSGWMKFSNDDTAYYKPTKEEEPVWPPKYWKFVLEMAGPEKCEAAFVDPRRLGRIRLVEAEGDQLRQTTPLKENGPDPVVDKDILTHEWLVKKMNSKKVPVKALLLDQANISGVGNWVADEVLYQAKFHPEQYSNTFSDDQIKTLHDSLVNVCTTAVELLADSDQFPENWLMKHRWGKGKKDGNKLPNGEKIVFLKVGGRTSAVVPTVQKKTGAVAGDVSGSKSTKAEEDDDEGVKSEEEDVAKKMPAGRRAAAKPKSNVRENGVSEETAKSKPAKRGRAQPKEENEEDLEEEEKPVEKKSRKAAAPKPKKAAPKPKEEDDEDMEEEQKPVEKKGTKSAAPKPKKAATKPAAMEAHHIMPQPLSSKENSLFRQLVKNYETKQYKKGIKAADQILRKTPNHGDTQAMKALILNSQGQTEEAFALAKVALRNDVKSHICWHVYGILYRSAKNYDESIKAYKFALRLEPESLQIQRDLANLQVQTRDYQGYIVSRTTMLKARPQLRQNWTALAVAHHLAGDLEEAEKTLTMYEDTLKNPPPRTDIEHSEASIYKNTIIAEKGDVQGALDHLEKIMKTNADRTAVMELRAQYLLQLDRKADAEKAYRALLERNSEYRIYYDGLEKSLGLDRSSPASIEKLAELYESLAAQSERIDAPRRIPLDFLTGDKFRTAADSYLRRMLNKGVPSTFANIKALYQDPEKLATIQDLVLGYASEKQANGSADGKAGSKTSSFEEALIFFLAQHYNYHLSRDLTKATEYIDRAIELNPKFVDYTMTKARIWKHHGNTQKAAEVMEEARQLDEKDRYINTKCAKYQLRNNDNDQALKTMSKFTRNEAVGGPLGDLHDMQCMWYITEDGEAHRRQGKFGPALKRFKAIYDIFGVWEEDQLDFHTFSFRKGQIRAYVDMIKWEDHLREHPFYTRAAISAAKIYTTLHDKPQLGKDIEKNGSPDVKKEVKKAKAEGAEVEKKNATKPTVVGFDGEVKKEDTDPLGLKLVQTAQPLEEAMKFIGPLLKCSPKSIEAQHIGFEVFLRKEKHLLALQCLIAASKLDAENPTVHEQAVRFRKALESLPEPLPEKVAEVINSTFTLIPKSTSLADFNDAYLSKHRQSSASHVQAALQVRQSLDANSKASNEKDLLATLELPAVTLDEAVNGRDLLVEWGSGEDTVKAYSEAAKKRWAQTSLF</sequence>
<dbReference type="Gene3D" id="1.25.40.1040">
    <property type="match status" value="1"/>
</dbReference>
<keyword evidence="11" id="KW-0326">Glycosidase</keyword>
<dbReference type="Gene3D" id="1.10.8.50">
    <property type="match status" value="1"/>
</dbReference>
<keyword evidence="3" id="KW-0677">Repeat</keyword>
<dbReference type="EMBL" id="ML978715">
    <property type="protein sequence ID" value="KAF2088917.1"/>
    <property type="molecule type" value="Genomic_DNA"/>
</dbReference>
<evidence type="ECO:0000256" key="2">
    <source>
        <dbReference type="ARBA" id="ARBA00012720"/>
    </source>
</evidence>
<comment type="similarity">
    <text evidence="1">Belongs to the FPG family.</text>
</comment>
<evidence type="ECO:0000256" key="4">
    <source>
        <dbReference type="ARBA" id="ARBA00022763"/>
    </source>
</evidence>
<feature type="domain" description="Formamidopyrimidine-DNA glycosylase catalytic" evidence="14">
    <location>
        <begin position="2"/>
        <end position="132"/>
    </location>
</feature>
<evidence type="ECO:0000259" key="14">
    <source>
        <dbReference type="PROSITE" id="PS51068"/>
    </source>
</evidence>
<keyword evidence="9" id="KW-0456">Lyase</keyword>
<dbReference type="Pfam" id="PF12569">
    <property type="entry name" value="NatA_aux_su"/>
    <property type="match status" value="1"/>
</dbReference>
<dbReference type="PANTHER" id="PTHR22767:SF2">
    <property type="entry name" value="N(ALPHA)-ACETYLTRANSFERASE 15_16, ISOFORM A"/>
    <property type="match status" value="1"/>
</dbReference>
<name>A0A6A5YC49_9PEZI</name>
<dbReference type="InterPro" id="IPR021183">
    <property type="entry name" value="NatA_aux_su"/>
</dbReference>
<feature type="region of interest" description="Disordered" evidence="13">
    <location>
        <begin position="293"/>
        <end position="432"/>
    </location>
</feature>
<dbReference type="GO" id="GO:0006284">
    <property type="term" value="P:base-excision repair"/>
    <property type="evidence" value="ECO:0007669"/>
    <property type="project" value="InterPro"/>
</dbReference>
<dbReference type="OrthoDB" id="10263032at2759"/>
<evidence type="ECO:0000313" key="16">
    <source>
        <dbReference type="Proteomes" id="UP000799776"/>
    </source>
</evidence>
<keyword evidence="4" id="KW-0227">DNA damage</keyword>
<dbReference type="InterPro" id="IPR011990">
    <property type="entry name" value="TPR-like_helical_dom_sf"/>
</dbReference>
<feature type="repeat" description="TPR" evidence="12">
    <location>
        <begin position="514"/>
        <end position="547"/>
    </location>
</feature>
<dbReference type="GO" id="GO:0019104">
    <property type="term" value="F:DNA N-glycosylase activity"/>
    <property type="evidence" value="ECO:0007669"/>
    <property type="project" value="InterPro"/>
</dbReference>
<dbReference type="SMART" id="SM01232">
    <property type="entry name" value="H2TH"/>
    <property type="match status" value="1"/>
</dbReference>
<dbReference type="Pfam" id="PF13181">
    <property type="entry name" value="TPR_8"/>
    <property type="match status" value="1"/>
</dbReference>
<dbReference type="SUPFAM" id="SSF48452">
    <property type="entry name" value="TPR-like"/>
    <property type="match status" value="2"/>
</dbReference>
<evidence type="ECO:0000256" key="7">
    <source>
        <dbReference type="ARBA" id="ARBA00023125"/>
    </source>
</evidence>
<keyword evidence="8" id="KW-0234">DNA repair</keyword>
<dbReference type="GO" id="GO:0003684">
    <property type="term" value="F:damaged DNA binding"/>
    <property type="evidence" value="ECO:0007669"/>
    <property type="project" value="InterPro"/>
</dbReference>
<dbReference type="PROSITE" id="PS51068">
    <property type="entry name" value="FPG_CAT"/>
    <property type="match status" value="1"/>
</dbReference>
<evidence type="ECO:0000256" key="9">
    <source>
        <dbReference type="ARBA" id="ARBA00023239"/>
    </source>
</evidence>
<dbReference type="FunFam" id="1.10.8.50:FF:000009">
    <property type="entry name" value="Formamidopyrimidine-DNA glycosylase"/>
    <property type="match status" value="1"/>
</dbReference>
<keyword evidence="6 12" id="KW-0802">TPR repeat</keyword>
<dbReference type="SMART" id="SM00898">
    <property type="entry name" value="Fapy_DNA_glyco"/>
    <property type="match status" value="1"/>
</dbReference>
<dbReference type="Proteomes" id="UP000799776">
    <property type="component" value="Unassembled WGS sequence"/>
</dbReference>
<dbReference type="PROSITE" id="PS50005">
    <property type="entry name" value="TPR"/>
    <property type="match status" value="1"/>
</dbReference>
<dbReference type="InterPro" id="IPR012319">
    <property type="entry name" value="FPG_cat"/>
</dbReference>
<evidence type="ECO:0000256" key="1">
    <source>
        <dbReference type="ARBA" id="ARBA00009409"/>
    </source>
</evidence>
<evidence type="ECO:0000256" key="8">
    <source>
        <dbReference type="ARBA" id="ARBA00023204"/>
    </source>
</evidence>
<dbReference type="InterPro" id="IPR019734">
    <property type="entry name" value="TPR_rpt"/>
</dbReference>
<feature type="compositionally biased region" description="Acidic residues" evidence="13">
    <location>
        <begin position="364"/>
        <end position="374"/>
    </location>
</feature>
<dbReference type="CDD" id="cd08972">
    <property type="entry name" value="PF_Nei_N"/>
    <property type="match status" value="1"/>
</dbReference>
<evidence type="ECO:0000256" key="6">
    <source>
        <dbReference type="ARBA" id="ARBA00022803"/>
    </source>
</evidence>
<reference evidence="15" key="1">
    <citation type="journal article" date="2020" name="Stud. Mycol.">
        <title>101 Dothideomycetes genomes: a test case for predicting lifestyles and emergence of pathogens.</title>
        <authorList>
            <person name="Haridas S."/>
            <person name="Albert R."/>
            <person name="Binder M."/>
            <person name="Bloem J."/>
            <person name="Labutti K."/>
            <person name="Salamov A."/>
            <person name="Andreopoulos B."/>
            <person name="Baker S."/>
            <person name="Barry K."/>
            <person name="Bills G."/>
            <person name="Bluhm B."/>
            <person name="Cannon C."/>
            <person name="Castanera R."/>
            <person name="Culley D."/>
            <person name="Daum C."/>
            <person name="Ezra D."/>
            <person name="Gonzalez J."/>
            <person name="Henrissat B."/>
            <person name="Kuo A."/>
            <person name="Liang C."/>
            <person name="Lipzen A."/>
            <person name="Lutzoni F."/>
            <person name="Magnuson J."/>
            <person name="Mondo S."/>
            <person name="Nolan M."/>
            <person name="Ohm R."/>
            <person name="Pangilinan J."/>
            <person name="Park H.-J."/>
            <person name="Ramirez L."/>
            <person name="Alfaro M."/>
            <person name="Sun H."/>
            <person name="Tritt A."/>
            <person name="Yoshinaga Y."/>
            <person name="Zwiers L.-H."/>
            <person name="Turgeon B."/>
            <person name="Goodwin S."/>
            <person name="Spatafora J."/>
            <person name="Crous P."/>
            <person name="Grigoriev I."/>
        </authorList>
    </citation>
    <scope>NUCLEOTIDE SEQUENCE</scope>
    <source>
        <strain evidence="15">CBS 121410</strain>
    </source>
</reference>
<organism evidence="15 16">
    <name type="scientific">Saccharata proteae CBS 121410</name>
    <dbReference type="NCBI Taxonomy" id="1314787"/>
    <lineage>
        <taxon>Eukaryota</taxon>
        <taxon>Fungi</taxon>
        <taxon>Dikarya</taxon>
        <taxon>Ascomycota</taxon>
        <taxon>Pezizomycotina</taxon>
        <taxon>Dothideomycetes</taxon>
        <taxon>Dothideomycetes incertae sedis</taxon>
        <taxon>Botryosphaeriales</taxon>
        <taxon>Saccharataceae</taxon>
        <taxon>Saccharata</taxon>
    </lineage>
</organism>
<accession>A0A6A5YC49</accession>
<dbReference type="Gene3D" id="3.20.190.10">
    <property type="entry name" value="MutM-like, N-terminal"/>
    <property type="match status" value="1"/>
</dbReference>
<feature type="compositionally biased region" description="Acidic residues" evidence="13">
    <location>
        <begin position="307"/>
        <end position="320"/>
    </location>
</feature>
<evidence type="ECO:0000256" key="11">
    <source>
        <dbReference type="ARBA" id="ARBA00023295"/>
    </source>
</evidence>
<evidence type="ECO:0000256" key="3">
    <source>
        <dbReference type="ARBA" id="ARBA00022737"/>
    </source>
</evidence>
<evidence type="ECO:0000256" key="13">
    <source>
        <dbReference type="SAM" id="MobiDB-lite"/>
    </source>
</evidence>
<dbReference type="Gene3D" id="1.25.40.1010">
    <property type="match status" value="1"/>
</dbReference>
<dbReference type="GO" id="GO:0031415">
    <property type="term" value="C:NatA complex"/>
    <property type="evidence" value="ECO:0007669"/>
    <property type="project" value="TreeGrafter"/>
</dbReference>
<dbReference type="GO" id="GO:0140078">
    <property type="term" value="F:class I DNA-(apurinic or apyrimidinic site) endonuclease activity"/>
    <property type="evidence" value="ECO:0007669"/>
    <property type="project" value="UniProtKB-EC"/>
</dbReference>
<dbReference type="InterPro" id="IPR010979">
    <property type="entry name" value="Ribosomal_uS13-like_H2TH"/>
</dbReference>
<dbReference type="InterPro" id="IPR015886">
    <property type="entry name" value="H2TH_FPG"/>
</dbReference>
<dbReference type="SUPFAM" id="SSF46946">
    <property type="entry name" value="S13-like H2TH domain"/>
    <property type="match status" value="1"/>
</dbReference>
<keyword evidence="10" id="KW-0511">Multifunctional enzyme</keyword>
<dbReference type="Pfam" id="PF06831">
    <property type="entry name" value="H2TH"/>
    <property type="match status" value="1"/>
</dbReference>
<dbReference type="InterPro" id="IPR035937">
    <property type="entry name" value="FPG_N"/>
</dbReference>
<evidence type="ECO:0000256" key="5">
    <source>
        <dbReference type="ARBA" id="ARBA00022801"/>
    </source>
</evidence>
<evidence type="ECO:0000313" key="15">
    <source>
        <dbReference type="EMBL" id="KAF2088917.1"/>
    </source>
</evidence>
<protein>
    <recommendedName>
        <fullName evidence="2">DNA-(apurinic or apyrimidinic site) lyase</fullName>
        <ecNumber evidence="2">4.2.99.18</ecNumber>
    </recommendedName>
</protein>
<dbReference type="PANTHER" id="PTHR22767">
    <property type="entry name" value="N-TERMINAL ACETYLTRANSFERASE-RELATED"/>
    <property type="match status" value="1"/>
</dbReference>
<dbReference type="EC" id="4.2.99.18" evidence="2"/>
<keyword evidence="7" id="KW-0238">DNA-binding</keyword>
<dbReference type="AlphaFoldDB" id="A0A6A5YC49"/>
<evidence type="ECO:0000256" key="12">
    <source>
        <dbReference type="PROSITE-ProRule" id="PRU00339"/>
    </source>
</evidence>